<protein>
    <recommendedName>
        <fullName evidence="4">DNA-binding protein</fullName>
    </recommendedName>
</protein>
<keyword evidence="3" id="KW-1185">Reference proteome</keyword>
<evidence type="ECO:0008006" key="4">
    <source>
        <dbReference type="Google" id="ProtNLM"/>
    </source>
</evidence>
<reference evidence="2 3" key="1">
    <citation type="submission" date="2017-04" db="EMBL/GenBank/DDBJ databases">
        <title>Unexpected and diverse lifestyles within the genus Limnohabitans.</title>
        <authorList>
            <person name="Kasalicky V."/>
            <person name="Mehrshad M."/>
            <person name="Andrei S.-A."/>
            <person name="Salcher M."/>
            <person name="Kratochvilova H."/>
            <person name="Simek K."/>
            <person name="Ghai R."/>
        </authorList>
    </citation>
    <scope>NUCLEOTIDE SEQUENCE [LARGE SCALE GENOMIC DNA]</scope>
    <source>
        <strain evidence="2 3">II-B4</strain>
    </source>
</reference>
<evidence type="ECO:0000313" key="3">
    <source>
        <dbReference type="Proteomes" id="UP000250790"/>
    </source>
</evidence>
<proteinExistence type="predicted"/>
<organism evidence="2 3">
    <name type="scientific">Limnohabitans parvus II-B4</name>
    <dbReference type="NCBI Taxonomy" id="1293052"/>
    <lineage>
        <taxon>Bacteria</taxon>
        <taxon>Pseudomonadati</taxon>
        <taxon>Pseudomonadota</taxon>
        <taxon>Betaproteobacteria</taxon>
        <taxon>Burkholderiales</taxon>
        <taxon>Comamonadaceae</taxon>
        <taxon>Limnohabitans</taxon>
    </lineage>
</organism>
<feature type="region of interest" description="Disordered" evidence="1">
    <location>
        <begin position="1"/>
        <end position="21"/>
    </location>
</feature>
<evidence type="ECO:0000256" key="1">
    <source>
        <dbReference type="SAM" id="MobiDB-lite"/>
    </source>
</evidence>
<accession>A0A315EEN8</accession>
<sequence>MNEPESLASPLSLHAAGDNDFSDEPLLTANRASKALNLPLYYFIKTAKRKALGLPFYCVNRLVRFRLGELHQWQLAYAQKLQEEKNAALDEGGTDA</sequence>
<dbReference type="AlphaFoldDB" id="A0A315EEN8"/>
<dbReference type="RefSeq" id="WP_108311761.1">
    <property type="nucleotide sequence ID" value="NZ_NESN01000001.1"/>
</dbReference>
<dbReference type="EMBL" id="NESN01000001">
    <property type="protein sequence ID" value="PUE55771.1"/>
    <property type="molecule type" value="Genomic_DNA"/>
</dbReference>
<evidence type="ECO:0000313" key="2">
    <source>
        <dbReference type="EMBL" id="PUE55771.1"/>
    </source>
</evidence>
<name>A0A315EEN8_9BURK</name>
<gene>
    <name evidence="2" type="ORF">B9Z37_04325</name>
</gene>
<dbReference type="Proteomes" id="UP000250790">
    <property type="component" value="Unassembled WGS sequence"/>
</dbReference>
<comment type="caution">
    <text evidence="2">The sequence shown here is derived from an EMBL/GenBank/DDBJ whole genome shotgun (WGS) entry which is preliminary data.</text>
</comment>